<dbReference type="AlphaFoldDB" id="A0A848DGU2"/>
<accession>A0A848DGU2</accession>
<protein>
    <submittedName>
        <fullName evidence="8">Na+/H+ antiporter subunit E</fullName>
    </submittedName>
</protein>
<keyword evidence="6 7" id="KW-0472">Membrane</keyword>
<dbReference type="GO" id="GO:0005886">
    <property type="term" value="C:plasma membrane"/>
    <property type="evidence" value="ECO:0007669"/>
    <property type="project" value="UniProtKB-SubCell"/>
</dbReference>
<dbReference type="EMBL" id="JAAXKZ010000024">
    <property type="protein sequence ID" value="NMH91753.1"/>
    <property type="molecule type" value="Genomic_DNA"/>
</dbReference>
<evidence type="ECO:0000256" key="5">
    <source>
        <dbReference type="ARBA" id="ARBA00022989"/>
    </source>
</evidence>
<keyword evidence="3" id="KW-1003">Cell membrane</keyword>
<comment type="similarity">
    <text evidence="2">Belongs to the CPA3 antiporters (TC 2.A.63) subunit E family.</text>
</comment>
<evidence type="ECO:0000313" key="9">
    <source>
        <dbReference type="Proteomes" id="UP000586918"/>
    </source>
</evidence>
<feature type="transmembrane region" description="Helical" evidence="7">
    <location>
        <begin position="27"/>
        <end position="57"/>
    </location>
</feature>
<keyword evidence="9" id="KW-1185">Reference proteome</keyword>
<evidence type="ECO:0000256" key="2">
    <source>
        <dbReference type="ARBA" id="ARBA00006228"/>
    </source>
</evidence>
<dbReference type="InterPro" id="IPR002758">
    <property type="entry name" value="Cation_antiport_E"/>
</dbReference>
<reference evidence="8 9" key="1">
    <citation type="submission" date="2020-04" db="EMBL/GenBank/DDBJ databases">
        <authorList>
            <person name="Klaysubun C."/>
            <person name="Duangmal K."/>
            <person name="Lipun K."/>
        </authorList>
    </citation>
    <scope>NUCLEOTIDE SEQUENCE [LARGE SCALE GENOMIC DNA]</scope>
    <source>
        <strain evidence="8 9">DSM 45300</strain>
    </source>
</reference>
<evidence type="ECO:0000256" key="7">
    <source>
        <dbReference type="SAM" id="Phobius"/>
    </source>
</evidence>
<evidence type="ECO:0000256" key="3">
    <source>
        <dbReference type="ARBA" id="ARBA00022475"/>
    </source>
</evidence>
<dbReference type="RefSeq" id="WP_169412170.1">
    <property type="nucleotide sequence ID" value="NZ_JAAXKZ010000024.1"/>
</dbReference>
<proteinExistence type="inferred from homology"/>
<keyword evidence="5 7" id="KW-1133">Transmembrane helix</keyword>
<sequence length="189" mass="20400">MSAADGAVPTTPAPAANRWPQVIWLTVVWVLLWGTISVKIVLGGLLVAVIVTLLFPMPSTGPRLPFRPLPLLSLIGFLTYDLAVSGVQVSWETLRYGPRARAGIIAVPMLAGSDRVITMTAGALSLAPGSYVLQIDRRRGVWYVYALGLRGTGDVARVRRMVLYLQRRVIVAFGTAEELTACDRGLVTS</sequence>
<organism evidence="8 9">
    <name type="scientific">Pseudonocardia bannensis</name>
    <dbReference type="NCBI Taxonomy" id="630973"/>
    <lineage>
        <taxon>Bacteria</taxon>
        <taxon>Bacillati</taxon>
        <taxon>Actinomycetota</taxon>
        <taxon>Actinomycetes</taxon>
        <taxon>Pseudonocardiales</taxon>
        <taxon>Pseudonocardiaceae</taxon>
        <taxon>Pseudonocardia</taxon>
    </lineage>
</organism>
<dbReference type="GO" id="GO:0008324">
    <property type="term" value="F:monoatomic cation transmembrane transporter activity"/>
    <property type="evidence" value="ECO:0007669"/>
    <property type="project" value="InterPro"/>
</dbReference>
<keyword evidence="4 7" id="KW-0812">Transmembrane</keyword>
<gene>
    <name evidence="8" type="ORF">HF519_09200</name>
</gene>
<dbReference type="Proteomes" id="UP000586918">
    <property type="component" value="Unassembled WGS sequence"/>
</dbReference>
<dbReference type="Pfam" id="PF01899">
    <property type="entry name" value="MNHE"/>
    <property type="match status" value="1"/>
</dbReference>
<evidence type="ECO:0000256" key="4">
    <source>
        <dbReference type="ARBA" id="ARBA00022692"/>
    </source>
</evidence>
<name>A0A848DGU2_9PSEU</name>
<dbReference type="PANTHER" id="PTHR34584:SF1">
    <property type="entry name" value="NA(+)_H(+) ANTIPORTER SUBUNIT E1"/>
    <property type="match status" value="1"/>
</dbReference>
<dbReference type="PANTHER" id="PTHR34584">
    <property type="entry name" value="NA(+)/H(+) ANTIPORTER SUBUNIT E1"/>
    <property type="match status" value="1"/>
</dbReference>
<evidence type="ECO:0000256" key="6">
    <source>
        <dbReference type="ARBA" id="ARBA00023136"/>
    </source>
</evidence>
<evidence type="ECO:0000313" key="8">
    <source>
        <dbReference type="EMBL" id="NMH91753.1"/>
    </source>
</evidence>
<dbReference type="NCBIfam" id="NF006521">
    <property type="entry name" value="PRK08965.1-5"/>
    <property type="match status" value="1"/>
</dbReference>
<evidence type="ECO:0000256" key="1">
    <source>
        <dbReference type="ARBA" id="ARBA00004651"/>
    </source>
</evidence>
<comment type="subcellular location">
    <subcellularLocation>
        <location evidence="1">Cell membrane</location>
        <topology evidence="1">Multi-pass membrane protein</topology>
    </subcellularLocation>
</comment>
<feature type="transmembrane region" description="Helical" evidence="7">
    <location>
        <begin position="69"/>
        <end position="91"/>
    </location>
</feature>
<comment type="caution">
    <text evidence="8">The sequence shown here is derived from an EMBL/GenBank/DDBJ whole genome shotgun (WGS) entry which is preliminary data.</text>
</comment>